<feature type="compositionally biased region" description="Basic and acidic residues" evidence="3">
    <location>
        <begin position="287"/>
        <end position="304"/>
    </location>
</feature>
<keyword evidence="1 2" id="KW-0175">Coiled coil</keyword>
<proteinExistence type="predicted"/>
<evidence type="ECO:0000256" key="3">
    <source>
        <dbReference type="SAM" id="MobiDB-lite"/>
    </source>
</evidence>
<keyword evidence="5" id="KW-1185">Reference proteome</keyword>
<feature type="coiled-coil region" evidence="2">
    <location>
        <begin position="1094"/>
        <end position="1251"/>
    </location>
</feature>
<dbReference type="PANTHER" id="PTHR18870">
    <property type="entry name" value="PROTEIN TAG-278-RELATED"/>
    <property type="match status" value="1"/>
</dbReference>
<gene>
    <name evidence="4" type="ORF">ECRASSUSDP1_LOCUS3522</name>
</gene>
<dbReference type="Proteomes" id="UP001295684">
    <property type="component" value="Unassembled WGS sequence"/>
</dbReference>
<reference evidence="4" key="1">
    <citation type="submission" date="2023-07" db="EMBL/GenBank/DDBJ databases">
        <authorList>
            <consortium name="AG Swart"/>
            <person name="Singh M."/>
            <person name="Singh A."/>
            <person name="Seah K."/>
            <person name="Emmerich C."/>
        </authorList>
    </citation>
    <scope>NUCLEOTIDE SEQUENCE</scope>
    <source>
        <strain evidence="4">DP1</strain>
    </source>
</reference>
<accession>A0AAD1U4K8</accession>
<dbReference type="EMBL" id="CAMPGE010003368">
    <property type="protein sequence ID" value="CAI2362200.1"/>
    <property type="molecule type" value="Genomic_DNA"/>
</dbReference>
<feature type="coiled-coil region" evidence="2">
    <location>
        <begin position="1275"/>
        <end position="1338"/>
    </location>
</feature>
<evidence type="ECO:0000256" key="2">
    <source>
        <dbReference type="SAM" id="Coils"/>
    </source>
</evidence>
<feature type="compositionally biased region" description="Basic residues" evidence="3">
    <location>
        <begin position="1"/>
        <end position="23"/>
    </location>
</feature>
<name>A0AAD1U4K8_EUPCR</name>
<feature type="region of interest" description="Disordered" evidence="3">
    <location>
        <begin position="280"/>
        <end position="322"/>
    </location>
</feature>
<feature type="coiled-coil region" evidence="2">
    <location>
        <begin position="991"/>
        <end position="1065"/>
    </location>
</feature>
<dbReference type="PANTHER" id="PTHR18870:SF9">
    <property type="entry name" value="PROTEIN TAG-278-RELATED"/>
    <property type="match status" value="1"/>
</dbReference>
<feature type="region of interest" description="Disordered" evidence="3">
    <location>
        <begin position="1"/>
        <end position="33"/>
    </location>
</feature>
<evidence type="ECO:0000256" key="1">
    <source>
        <dbReference type="ARBA" id="ARBA00023054"/>
    </source>
</evidence>
<evidence type="ECO:0000313" key="5">
    <source>
        <dbReference type="Proteomes" id="UP001295684"/>
    </source>
</evidence>
<comment type="caution">
    <text evidence="4">The sequence shown here is derived from an EMBL/GenBank/DDBJ whole genome shotgun (WGS) entry which is preliminary data.</text>
</comment>
<organism evidence="4 5">
    <name type="scientific">Euplotes crassus</name>
    <dbReference type="NCBI Taxonomy" id="5936"/>
    <lineage>
        <taxon>Eukaryota</taxon>
        <taxon>Sar</taxon>
        <taxon>Alveolata</taxon>
        <taxon>Ciliophora</taxon>
        <taxon>Intramacronucleata</taxon>
        <taxon>Spirotrichea</taxon>
        <taxon>Hypotrichia</taxon>
        <taxon>Euplotida</taxon>
        <taxon>Euplotidae</taxon>
        <taxon>Moneuplotes</taxon>
    </lineage>
</organism>
<protein>
    <submittedName>
        <fullName evidence="4">Uncharacterized protein</fullName>
    </submittedName>
</protein>
<sequence>MDVKNLKSRGTKTRQGTKKKKKNMNFINVQKEDDFRAMPIPEEIEQHKVKYQPLDREEFQRDRRRLERVSTTTNLNRNKPKGLVSSSSSATIDLNRLNRGLGQNKPSRNVNLVNKKSYQESTASEVGLNNQQTLSKGYENFVFHPQTSREGYKKSNPLEDDFNRVQVYNSYDDRIEGTNTGDEQITPEPPNILETDGNRVTFSQPLEMDLIEPKQRATSGNQHREILRDSIERNSSVDPHTDKEIEQKVVQTFLKLMDKLQPDSLGDIHHQHLTKILIDDNSGSRGHSLDRNNELENSVERKLTDSYPPESRSEIISPFPAEDSPNAQKINYVTKNVKFPKKLRKTKSKKLIKKKVKLYTPRRKSKPKTKTGTKRSLREAMMRAFERELLLKKKSLDEERKLLREERAKYTSMLQADVTQNNEYLQEIDFLKKDNAKLTQENQKYKTLGKKEKEPDSELKKQAQEINKVNLEVISKKEQEIDLLQSKLQEYKTKLQGTQQETYEKSKADLANNVESLNKEWEVKLNEAVSKANEGSQKSNAELQNNLSIKEEEIINLKNSIASLKKLEPLQEESVQLKDQIRALEKKQKQLNADLEISQNKVSTLDSYLQESEQTVQSQKVKINELETKFWKKDEDSENLRNEIRNLKKQKSQEVRDLKEQITQMEQLLEEAESKAEQQTFDIQDEENHWENERRQNQEKQIEFQREIKQLRSTIEELENEKIDSANRITELDNLVLQLREEKQGVIDTLNDCKTLEVQLKNSIEEKKKQIIEKELEISQIQEDAKEKVSSEKHEILSKQNTELQQRNTQLSNEILALEKDVAELREESITLHSQKESILEEIDQLKIEIDTKDEMIQISEAQYKDENTSLTQKLDEANAVIEDLDEAIAGLKLQLNEKDTEISQLNAETSTAHQDGNERIDSMIKKHDKELENLRNQYELHVQNLEAQHQEQISKLEEGHQREIEQASQQNDNKFEDVRTEASQEMVKLQEDFNQKIARLSEELSNKQIEYQNLQEEFEDFRVSADEKVIQTEQLAEKRSNKLQEDFLKEYQSLIKERDALSEQERKTQESYTQLQESYNAISEEFADVDSKNKELTQSITSLTQKLQESDHQCQECADLKVEKLDFKRKLEEALTKIDSLHVQMNQKDEDHVKEIAQVKEMVQEAHKKSMEDKIQRFKVLAESLQGKNVELSNEIKSKNEEIVEKCTQIHNLETNISQYKDLMKDYKSQDEIEEELENVRYDMDQQMADTQQKHNEEISSITQMMEEKTTKLQQTLDAERQAFRTQLEELQNLPMEGNSQEIESLQKKLDDQKEKLRIEKAKSDSLQKLLEQMQMQ</sequence>
<feature type="region of interest" description="Disordered" evidence="3">
    <location>
        <begin position="175"/>
        <end position="197"/>
    </location>
</feature>
<evidence type="ECO:0000313" key="4">
    <source>
        <dbReference type="EMBL" id="CAI2362200.1"/>
    </source>
</evidence>
<feature type="coiled-coil region" evidence="2">
    <location>
        <begin position="386"/>
        <end position="963"/>
    </location>
</feature>